<accession>A0A6V8HAG5</accession>
<keyword evidence="5" id="KW-0805">Transcription regulation</keyword>
<organism evidence="11 12">
    <name type="scientific">Talaromyces pinophilus</name>
    <name type="common">Penicillium pinophilum</name>
    <dbReference type="NCBI Taxonomy" id="128442"/>
    <lineage>
        <taxon>Eukaryota</taxon>
        <taxon>Fungi</taxon>
        <taxon>Dikarya</taxon>
        <taxon>Ascomycota</taxon>
        <taxon>Pezizomycotina</taxon>
        <taxon>Eurotiomycetes</taxon>
        <taxon>Eurotiomycetidae</taxon>
        <taxon>Eurotiales</taxon>
        <taxon>Trichocomaceae</taxon>
        <taxon>Talaromyces</taxon>
        <taxon>Talaromyces sect. Talaromyces</taxon>
    </lineage>
</organism>
<feature type="compositionally biased region" description="Low complexity" evidence="9">
    <location>
        <begin position="267"/>
        <end position="279"/>
    </location>
</feature>
<dbReference type="NCBIfam" id="NF003829">
    <property type="entry name" value="PRK05417.1"/>
    <property type="match status" value="1"/>
</dbReference>
<evidence type="ECO:0000256" key="2">
    <source>
        <dbReference type="ARBA" id="ARBA00005495"/>
    </source>
</evidence>
<comment type="caution">
    <text evidence="11">The sequence shown here is derived from an EMBL/GenBank/DDBJ whole genome shotgun (WGS) entry which is preliminary data.</text>
</comment>
<keyword evidence="7" id="KW-0804">Transcription</keyword>
<dbReference type="Pfam" id="PF04828">
    <property type="entry name" value="GFA"/>
    <property type="match status" value="1"/>
</dbReference>
<dbReference type="InterPro" id="IPR011057">
    <property type="entry name" value="Mss4-like_sf"/>
</dbReference>
<keyword evidence="4" id="KW-0862">Zinc</keyword>
<evidence type="ECO:0000256" key="6">
    <source>
        <dbReference type="ARBA" id="ARBA00023125"/>
    </source>
</evidence>
<evidence type="ECO:0000256" key="3">
    <source>
        <dbReference type="ARBA" id="ARBA00022723"/>
    </source>
</evidence>
<evidence type="ECO:0000256" key="1">
    <source>
        <dbReference type="ARBA" id="ARBA00004123"/>
    </source>
</evidence>
<dbReference type="PROSITE" id="PS51891">
    <property type="entry name" value="CENP_V_GFA"/>
    <property type="match status" value="1"/>
</dbReference>
<proteinExistence type="inferred from homology"/>
<feature type="domain" description="CENP-V/GFA" evidence="10">
    <location>
        <begin position="20"/>
        <end position="166"/>
    </location>
</feature>
<keyword evidence="6" id="KW-0238">DNA-binding</keyword>
<evidence type="ECO:0000313" key="11">
    <source>
        <dbReference type="EMBL" id="GAM37909.1"/>
    </source>
</evidence>
<evidence type="ECO:0000256" key="9">
    <source>
        <dbReference type="SAM" id="MobiDB-lite"/>
    </source>
</evidence>
<evidence type="ECO:0000313" key="12">
    <source>
        <dbReference type="Proteomes" id="UP000053095"/>
    </source>
</evidence>
<evidence type="ECO:0000256" key="7">
    <source>
        <dbReference type="ARBA" id="ARBA00023163"/>
    </source>
</evidence>
<dbReference type="EMBL" id="DF933829">
    <property type="protein sequence ID" value="GAM37909.1"/>
    <property type="molecule type" value="Genomic_DNA"/>
</dbReference>
<comment type="similarity">
    <text evidence="2">Belongs to the Gfa family.</text>
</comment>
<keyword evidence="3" id="KW-0479">Metal-binding</keyword>
<evidence type="ECO:0000256" key="8">
    <source>
        <dbReference type="ARBA" id="ARBA00023242"/>
    </source>
</evidence>
<dbReference type="GO" id="GO:0000981">
    <property type="term" value="F:DNA-binding transcription factor activity, RNA polymerase II-specific"/>
    <property type="evidence" value="ECO:0007669"/>
    <property type="project" value="TreeGrafter"/>
</dbReference>
<protein>
    <submittedName>
        <fullName evidence="11">tRNA processing endoribonuclease</fullName>
    </submittedName>
</protein>
<dbReference type="GO" id="GO:0000976">
    <property type="term" value="F:transcription cis-regulatory region binding"/>
    <property type="evidence" value="ECO:0007669"/>
    <property type="project" value="TreeGrafter"/>
</dbReference>
<dbReference type="InterPro" id="IPR006913">
    <property type="entry name" value="CENP-V/GFA"/>
</dbReference>
<dbReference type="NCBIfam" id="TIGR02820">
    <property type="entry name" value="formald_GSH"/>
    <property type="match status" value="1"/>
</dbReference>
<name>A0A6V8HAG5_TALPI</name>
<dbReference type="GO" id="GO:0051907">
    <property type="term" value="F:S-(hydroxymethyl)glutathione synthase activity"/>
    <property type="evidence" value="ECO:0007669"/>
    <property type="project" value="InterPro"/>
</dbReference>
<feature type="region of interest" description="Disordered" evidence="9">
    <location>
        <begin position="258"/>
        <end position="279"/>
    </location>
</feature>
<keyword evidence="8" id="KW-0539">Nucleus</keyword>
<gene>
    <name evidence="11" type="ORF">TCE0_033f08228</name>
</gene>
<dbReference type="GO" id="GO:0008270">
    <property type="term" value="F:zinc ion binding"/>
    <property type="evidence" value="ECO:0007669"/>
    <property type="project" value="InterPro"/>
</dbReference>
<reference evidence="12" key="1">
    <citation type="journal article" date="2015" name="Genome Announc.">
        <title>Draft genome sequence of Talaromyces cellulolyticus strain Y-94, a source of lignocellulosic biomass-degrading enzymes.</title>
        <authorList>
            <person name="Fujii T."/>
            <person name="Koike H."/>
            <person name="Sawayama S."/>
            <person name="Yano S."/>
            <person name="Inoue H."/>
        </authorList>
    </citation>
    <scope>NUCLEOTIDE SEQUENCE [LARGE SCALE GENOMIC DNA]</scope>
    <source>
        <strain evidence="12">Y-94</strain>
    </source>
</reference>
<comment type="subcellular location">
    <subcellularLocation>
        <location evidence="1">Nucleus</location>
    </subcellularLocation>
</comment>
<dbReference type="SUPFAM" id="SSF51316">
    <property type="entry name" value="Mss4-like"/>
    <property type="match status" value="1"/>
</dbReference>
<evidence type="ECO:0000256" key="5">
    <source>
        <dbReference type="ARBA" id="ARBA00023015"/>
    </source>
</evidence>
<sequence length="762" mass="84159">MGLNLHPQIDNGITKGQPNFPGGKLYCRCPSNKVEVTLASDVLHNHACGCSKCWKPAGSLFSVVGVIPVDKVSVTANGDKLTIIDPEAVIQRNACSQCGVHMFGRIHKDHPFKGLDFVHAELSDTKGWQEPQFAAFVSSIIEQGFKPEGMDEVRAKFESVGLKTCRRLNKQCQPADSIRKRNGQKNQDIHVRMAQLESKLDLVVSLLQPVTNSHGSSDTLRKLLDQDNVSSQEVPLPDAATVRLTPLFVSAARESNGGTDLGSSINSPHATSSQSHSSAFTHGPCDVRMGSFSSLFERSVQEAQACLAHFRSYNLSSLPFIDIPPDLTMEQLRQDRPFFACAVIAAASPSVQSKVEYGKELKKLLAHECVVENRSSLDLLLCILTYVAWGSEQFLTKSDTLSRLMMMAISMVCDLGLNKPLPHDEHMIGQFVPDLPCPVRATRVEAGQVSLQEQRATLACFLLSSIVSSYFAQIDAMRWTPQMEEYLRSLAANKHCPIDVTFVYQVRLQLMAQETVRAREQLDLNQHQGTASLPLSLFFSPLQRQLQDLKMTMSSHLPSHKMLMLHAHYVELCISETMHTVNSSAPVFPTSTTGVMGSSAAASGFERLDSLWRSVNAIKSWFDVFFSLSSPACRSLSFPFWAQLARCLVTLIRLSVLEDPSWDFVAVHKMADLRLVLDGMAQKLSCTEGDLQVEDDLFAQFPRMACILGAMFGPKMAPEEQSDQGAAWTDVLGDNMDPWLIMPWMIGVGNDEWLNAFSGGVS</sequence>
<evidence type="ECO:0000256" key="4">
    <source>
        <dbReference type="ARBA" id="ARBA00022833"/>
    </source>
</evidence>
<dbReference type="AlphaFoldDB" id="A0A6V8HAG5"/>
<dbReference type="PANTHER" id="PTHR31845">
    <property type="entry name" value="FINGER DOMAIN PROTEIN, PUTATIVE-RELATED"/>
    <property type="match status" value="1"/>
</dbReference>
<dbReference type="InterPro" id="IPR051089">
    <property type="entry name" value="prtT"/>
</dbReference>
<dbReference type="Gene3D" id="3.90.1590.10">
    <property type="entry name" value="glutathione-dependent formaldehyde- activating enzyme (gfa)"/>
    <property type="match status" value="1"/>
</dbReference>
<dbReference type="GO" id="GO:0005634">
    <property type="term" value="C:nucleus"/>
    <property type="evidence" value="ECO:0007669"/>
    <property type="project" value="UniProtKB-SubCell"/>
</dbReference>
<evidence type="ECO:0000259" key="10">
    <source>
        <dbReference type="PROSITE" id="PS51891"/>
    </source>
</evidence>
<dbReference type="InterPro" id="IPR014185">
    <property type="entry name" value="Formald_GSH"/>
</dbReference>
<dbReference type="GO" id="GO:0046294">
    <property type="term" value="P:formaldehyde catabolic process"/>
    <property type="evidence" value="ECO:0007669"/>
    <property type="project" value="InterPro"/>
</dbReference>
<dbReference type="PANTHER" id="PTHR31845:SF18">
    <property type="entry name" value="ZN(II)2CYS6 TRANSCRIPTION FACTOR (EUROFUNG)"/>
    <property type="match status" value="1"/>
</dbReference>
<dbReference type="Proteomes" id="UP000053095">
    <property type="component" value="Unassembled WGS sequence"/>
</dbReference>
<keyword evidence="12" id="KW-1185">Reference proteome</keyword>